<dbReference type="PANTHER" id="PTHR34218:SF4">
    <property type="entry name" value="ACYL-HOMOSERINE LACTONE ACYLASE QUIP"/>
    <property type="match status" value="1"/>
</dbReference>
<dbReference type="EMBL" id="FWFU01000001">
    <property type="protein sequence ID" value="SLN23502.1"/>
    <property type="molecule type" value="Genomic_DNA"/>
</dbReference>
<dbReference type="GO" id="GO:0017000">
    <property type="term" value="P:antibiotic biosynthetic process"/>
    <property type="evidence" value="ECO:0007669"/>
    <property type="project" value="InterPro"/>
</dbReference>
<evidence type="ECO:0000313" key="8">
    <source>
        <dbReference type="Proteomes" id="UP000193207"/>
    </source>
</evidence>
<evidence type="ECO:0000313" key="7">
    <source>
        <dbReference type="EMBL" id="SLN23502.1"/>
    </source>
</evidence>
<keyword evidence="8" id="KW-1185">Reference proteome</keyword>
<gene>
    <name evidence="7" type="primary">quiP</name>
    <name evidence="7" type="ORF">ROH8110_00955</name>
</gene>
<keyword evidence="6" id="KW-0812">Transmembrane</keyword>
<keyword evidence="5" id="KW-0106">Calcium</keyword>
<dbReference type="Gene3D" id="1.10.439.10">
    <property type="entry name" value="Penicillin Amidohydrolase, domain 1"/>
    <property type="match status" value="1"/>
</dbReference>
<dbReference type="GO" id="GO:0016811">
    <property type="term" value="F:hydrolase activity, acting on carbon-nitrogen (but not peptide) bonds, in linear amides"/>
    <property type="evidence" value="ECO:0007669"/>
    <property type="project" value="InterPro"/>
</dbReference>
<proteinExistence type="inferred from homology"/>
<dbReference type="InterPro" id="IPR023343">
    <property type="entry name" value="Penicillin_amidase_dom1"/>
</dbReference>
<keyword evidence="6" id="KW-0472">Membrane</keyword>
<sequence length="835" mass="91532">MPGCKVKPGKGMASIFKWLLRLTGGAIVLALLVVVGLYFLLSRSLPEYDKQLAVSGVLAPVEIVRDHANVPHIFGTSDADAFFGLGYAHAQDRLWQMVTLRRTAQGRLSEVFGARTVEIDKLMRRFDLYALARSSVEAQDEDTRNALDAYARGVNARLNEINESALGRGAPEMFMFNAPIAPWQPADSVAILKLMAVQLSSHLENEVLYARASLALEEEARLQDIMPLAPGSGIAALPDYAALVPGTETLRYAALPERPRDPLSPFNERAFAGASNAWAAAPSRSAAGGTLLANDPHLGFSAPAIWYLARLELQTGGVIGGTIPGLPAVLTGRSGDLGWGLTSSYMDDQDLYIEKLDPDNSTRYLTPEGYKPFRTQKSIIRIKDADPVTMTLRWTDNGPVLPGSHYDLASVTPEGHVAALAWTALAGDDTTMSAAMAVMRASSVEEALDAGRLYVAPSQNLTLVDSDSIAMKTLGAMPRRNASHESEGRMPSRGWVRQNRWQGISPYSANPEFIAPAGGVLGNTNNKTVDRPFPLHVSFLWGDTQRVHRWRRLMQNREVHTRDSFIEAQLDTVSFTARSLLPLIGANLWFTGEAAPEGTPERQRQRALTLLSDWNGEMNEHLPEPLIYAAWLRALQDRLIRDDLGPLAREFAHPDPVFIERVYRDVDGAAAWCDVKQSSPVETCTDIARMALDDALVWINENYGTALESLRWGDAHQATHDHQVLGEVPLLRYFVNIRQSTSGGDNTLLRGRTRGSGPDPFQNVHGAGYRGVYDFADPDSSVFIISTGQSGHFLSRHYDDLAQLWRRGEYIPMSLDPALARAAAVGITVLEPAAP</sequence>
<protein>
    <submittedName>
        <fullName evidence="7">Acyl-homoserine lactone acylase QuiP</fullName>
        <ecNumber evidence="7">3.5.1.97</ecNumber>
    </submittedName>
</protein>
<evidence type="ECO:0000256" key="6">
    <source>
        <dbReference type="SAM" id="Phobius"/>
    </source>
</evidence>
<comment type="similarity">
    <text evidence="1">Belongs to the peptidase S45 family.</text>
</comment>
<dbReference type="Proteomes" id="UP000193207">
    <property type="component" value="Unassembled WGS sequence"/>
</dbReference>
<dbReference type="InterPro" id="IPR029055">
    <property type="entry name" value="Ntn_hydrolases_N"/>
</dbReference>
<accession>A0A1X6YK63</accession>
<dbReference type="InterPro" id="IPR002692">
    <property type="entry name" value="S45"/>
</dbReference>
<feature type="binding site" evidence="5">
    <location>
        <position position="350"/>
    </location>
    <ligand>
        <name>Ca(2+)</name>
        <dbReference type="ChEBI" id="CHEBI:29108"/>
    </ligand>
</feature>
<dbReference type="InterPro" id="IPR043146">
    <property type="entry name" value="Penicillin_amidase_N_B-knob"/>
</dbReference>
<dbReference type="PIRSF" id="PIRSF001227">
    <property type="entry name" value="Pen_acylase"/>
    <property type="match status" value="1"/>
</dbReference>
<keyword evidence="5" id="KW-0479">Metal-binding</keyword>
<feature type="transmembrane region" description="Helical" evidence="6">
    <location>
        <begin position="18"/>
        <end position="41"/>
    </location>
</feature>
<feature type="binding site" evidence="5">
    <location>
        <position position="347"/>
    </location>
    <ligand>
        <name>Ca(2+)</name>
        <dbReference type="ChEBI" id="CHEBI:29108"/>
    </ligand>
</feature>
<organism evidence="7 8">
    <name type="scientific">Roseovarius halotolerans</name>
    <dbReference type="NCBI Taxonomy" id="505353"/>
    <lineage>
        <taxon>Bacteria</taxon>
        <taxon>Pseudomonadati</taxon>
        <taxon>Pseudomonadota</taxon>
        <taxon>Alphaproteobacteria</taxon>
        <taxon>Rhodobacterales</taxon>
        <taxon>Roseobacteraceae</taxon>
        <taxon>Roseovarius</taxon>
    </lineage>
</organism>
<dbReference type="CDD" id="cd03747">
    <property type="entry name" value="Ntn_PGA_like"/>
    <property type="match status" value="1"/>
</dbReference>
<dbReference type="Gene3D" id="3.60.20.10">
    <property type="entry name" value="Glutamine Phosphoribosylpyrophosphate, subunit 1, domain 1"/>
    <property type="match status" value="1"/>
</dbReference>
<dbReference type="GO" id="GO:0046872">
    <property type="term" value="F:metal ion binding"/>
    <property type="evidence" value="ECO:0007669"/>
    <property type="project" value="UniProtKB-KW"/>
</dbReference>
<dbReference type="EC" id="3.5.1.97" evidence="7"/>
<reference evidence="7 8" key="1">
    <citation type="submission" date="2017-03" db="EMBL/GenBank/DDBJ databases">
        <authorList>
            <person name="Afonso C.L."/>
            <person name="Miller P.J."/>
            <person name="Scott M.A."/>
            <person name="Spackman E."/>
            <person name="Goraichik I."/>
            <person name="Dimitrov K.M."/>
            <person name="Suarez D.L."/>
            <person name="Swayne D.E."/>
        </authorList>
    </citation>
    <scope>NUCLEOTIDE SEQUENCE [LARGE SCALE GENOMIC DNA]</scope>
    <source>
        <strain evidence="7 8">CECT 8110</strain>
    </source>
</reference>
<dbReference type="SUPFAM" id="SSF56235">
    <property type="entry name" value="N-terminal nucleophile aminohydrolases (Ntn hydrolases)"/>
    <property type="match status" value="1"/>
</dbReference>
<keyword evidence="2 7" id="KW-0378">Hydrolase</keyword>
<evidence type="ECO:0000256" key="3">
    <source>
        <dbReference type="ARBA" id="ARBA00023145"/>
    </source>
</evidence>
<dbReference type="PANTHER" id="PTHR34218">
    <property type="entry name" value="PEPTIDASE S45 PENICILLIN AMIDASE"/>
    <property type="match status" value="1"/>
</dbReference>
<evidence type="ECO:0000256" key="5">
    <source>
        <dbReference type="PIRSR" id="PIRSR001227-2"/>
    </source>
</evidence>
<feature type="binding site" evidence="5">
    <location>
        <position position="206"/>
    </location>
    <ligand>
        <name>Ca(2+)</name>
        <dbReference type="ChEBI" id="CHEBI:29108"/>
    </ligand>
</feature>
<comment type="cofactor">
    <cofactor evidence="5">
        <name>Ca(2+)</name>
        <dbReference type="ChEBI" id="CHEBI:29108"/>
    </cofactor>
    <text evidence="5">Binds 1 Ca(2+) ion per dimer.</text>
</comment>
<dbReference type="InterPro" id="IPR014395">
    <property type="entry name" value="Pen/GL7ACA/AHL_acylase"/>
</dbReference>
<dbReference type="InterPro" id="IPR043147">
    <property type="entry name" value="Penicillin_amidase_A-knob"/>
</dbReference>
<keyword evidence="6" id="KW-1133">Transmembrane helix</keyword>
<feature type="active site" description="Nucleophile" evidence="4">
    <location>
        <position position="275"/>
    </location>
</feature>
<evidence type="ECO:0000256" key="2">
    <source>
        <dbReference type="ARBA" id="ARBA00022801"/>
    </source>
</evidence>
<evidence type="ECO:0000256" key="4">
    <source>
        <dbReference type="PIRSR" id="PIRSR001227-1"/>
    </source>
</evidence>
<dbReference type="Gene3D" id="1.10.1400.10">
    <property type="match status" value="1"/>
</dbReference>
<dbReference type="Gene3D" id="2.30.120.10">
    <property type="match status" value="1"/>
</dbReference>
<dbReference type="AlphaFoldDB" id="A0A1X6YK63"/>
<evidence type="ECO:0000256" key="1">
    <source>
        <dbReference type="ARBA" id="ARBA00006586"/>
    </source>
</evidence>
<name>A0A1X6YK63_9RHOB</name>
<dbReference type="Pfam" id="PF01804">
    <property type="entry name" value="Penicil_amidase"/>
    <property type="match status" value="1"/>
</dbReference>
<keyword evidence="3" id="KW-0865">Zymogen</keyword>